<reference evidence="2" key="2">
    <citation type="submission" date="2023-06" db="EMBL/GenBank/DDBJ databases">
        <authorList>
            <consortium name="Lawrence Berkeley National Laboratory"/>
            <person name="Haridas S."/>
            <person name="Hensen N."/>
            <person name="Bonometti L."/>
            <person name="Westerberg I."/>
            <person name="Brannstrom I.O."/>
            <person name="Guillou S."/>
            <person name="Cros-Aarteil S."/>
            <person name="Calhoun S."/>
            <person name="Kuo A."/>
            <person name="Mondo S."/>
            <person name="Pangilinan J."/>
            <person name="Riley R."/>
            <person name="LaButti K."/>
            <person name="Andreopoulos B."/>
            <person name="Lipzen A."/>
            <person name="Chen C."/>
            <person name="Yanf M."/>
            <person name="Daum C."/>
            <person name="Ng V."/>
            <person name="Clum A."/>
            <person name="Steindorff A."/>
            <person name="Ohm R."/>
            <person name="Martin F."/>
            <person name="Silar P."/>
            <person name="Natvig D."/>
            <person name="Lalanne C."/>
            <person name="Gautier V."/>
            <person name="Ament-velasquez S.L."/>
            <person name="Kruys A."/>
            <person name="Hutchinson M.I."/>
            <person name="Powell A.J."/>
            <person name="Barry K."/>
            <person name="Miller A.N."/>
            <person name="Grigoriev I.V."/>
            <person name="Debuchy R."/>
            <person name="Gladieux P."/>
            <person name="Thoren M.H."/>
            <person name="Johannesson H."/>
        </authorList>
    </citation>
    <scope>NUCLEOTIDE SEQUENCE</scope>
    <source>
        <strain evidence="2">CBS 232.78</strain>
    </source>
</reference>
<dbReference type="EMBL" id="JAULSW010000002">
    <property type="protein sequence ID" value="KAK3389215.1"/>
    <property type="molecule type" value="Genomic_DNA"/>
</dbReference>
<evidence type="ECO:0000313" key="2">
    <source>
        <dbReference type="EMBL" id="KAK3389215.1"/>
    </source>
</evidence>
<dbReference type="AlphaFoldDB" id="A0AAE0U3F8"/>
<reference evidence="2" key="1">
    <citation type="journal article" date="2023" name="Mol. Phylogenet. Evol.">
        <title>Genome-scale phylogeny and comparative genomics of the fungal order Sordariales.</title>
        <authorList>
            <person name="Hensen N."/>
            <person name="Bonometti L."/>
            <person name="Westerberg I."/>
            <person name="Brannstrom I.O."/>
            <person name="Guillou S."/>
            <person name="Cros-Aarteil S."/>
            <person name="Calhoun S."/>
            <person name="Haridas S."/>
            <person name="Kuo A."/>
            <person name="Mondo S."/>
            <person name="Pangilinan J."/>
            <person name="Riley R."/>
            <person name="LaButti K."/>
            <person name="Andreopoulos B."/>
            <person name="Lipzen A."/>
            <person name="Chen C."/>
            <person name="Yan M."/>
            <person name="Daum C."/>
            <person name="Ng V."/>
            <person name="Clum A."/>
            <person name="Steindorff A."/>
            <person name="Ohm R.A."/>
            <person name="Martin F."/>
            <person name="Silar P."/>
            <person name="Natvig D.O."/>
            <person name="Lalanne C."/>
            <person name="Gautier V."/>
            <person name="Ament-Velasquez S.L."/>
            <person name="Kruys A."/>
            <person name="Hutchinson M.I."/>
            <person name="Powell A.J."/>
            <person name="Barry K."/>
            <person name="Miller A.N."/>
            <person name="Grigoriev I.V."/>
            <person name="Debuchy R."/>
            <person name="Gladieux P."/>
            <person name="Hiltunen Thoren M."/>
            <person name="Johannesson H."/>
        </authorList>
    </citation>
    <scope>NUCLEOTIDE SEQUENCE</scope>
    <source>
        <strain evidence="2">CBS 232.78</strain>
    </source>
</reference>
<proteinExistence type="predicted"/>
<organism evidence="2 3">
    <name type="scientific">Podospora didyma</name>
    <dbReference type="NCBI Taxonomy" id="330526"/>
    <lineage>
        <taxon>Eukaryota</taxon>
        <taxon>Fungi</taxon>
        <taxon>Dikarya</taxon>
        <taxon>Ascomycota</taxon>
        <taxon>Pezizomycotina</taxon>
        <taxon>Sordariomycetes</taxon>
        <taxon>Sordariomycetidae</taxon>
        <taxon>Sordariales</taxon>
        <taxon>Podosporaceae</taxon>
        <taxon>Podospora</taxon>
    </lineage>
</organism>
<comment type="caution">
    <text evidence="2">The sequence shown here is derived from an EMBL/GenBank/DDBJ whole genome shotgun (WGS) entry which is preliminary data.</text>
</comment>
<evidence type="ECO:0000313" key="3">
    <source>
        <dbReference type="Proteomes" id="UP001285441"/>
    </source>
</evidence>
<gene>
    <name evidence="2" type="ORF">B0H63DRAFT_463188</name>
</gene>
<feature type="compositionally biased region" description="Basic and acidic residues" evidence="1">
    <location>
        <begin position="59"/>
        <end position="69"/>
    </location>
</feature>
<evidence type="ECO:0000256" key="1">
    <source>
        <dbReference type="SAM" id="MobiDB-lite"/>
    </source>
</evidence>
<name>A0AAE0U3F8_9PEZI</name>
<sequence>MATQRLVGLACTPYHYLAGMLRPPPGQPRPRPDSAGNFLDPPKKNAPSKAQLLLSSQQHGERPCIHQHDTNPPSRPDHSPSVCLLFPRTITKSLPECQQKNNPPFLHLGSSPTLADLQTSRRTKRAVTAWVASTHLVGRPLRTARGPRRATREPARLLLRHFNHMEPILQTSKLEWQWPRLEEHRPRLAQVSPRSTSGNANYQAAANAFEPTLSQSFKLEDLHSDDQGWRKADLVLPR</sequence>
<accession>A0AAE0U3F8</accession>
<feature type="region of interest" description="Disordered" evidence="1">
    <location>
        <begin position="21"/>
        <end position="79"/>
    </location>
</feature>
<protein>
    <submittedName>
        <fullName evidence="2">Uncharacterized protein</fullName>
    </submittedName>
</protein>
<keyword evidence="3" id="KW-1185">Reference proteome</keyword>
<dbReference type="Proteomes" id="UP001285441">
    <property type="component" value="Unassembled WGS sequence"/>
</dbReference>